<dbReference type="InterPro" id="IPR029044">
    <property type="entry name" value="Nucleotide-diphossugar_trans"/>
</dbReference>
<dbReference type="GO" id="GO:0005525">
    <property type="term" value="F:GTP binding"/>
    <property type="evidence" value="ECO:0007669"/>
    <property type="project" value="UniProtKB-KW"/>
</dbReference>
<dbReference type="CDD" id="cd02509">
    <property type="entry name" value="GDP-M1P_Guanylyltransferase"/>
    <property type="match status" value="1"/>
</dbReference>
<dbReference type="PANTHER" id="PTHR46390">
    <property type="entry name" value="MANNOSE-1-PHOSPHATE GUANYLYLTRANSFERASE"/>
    <property type="match status" value="1"/>
</dbReference>
<dbReference type="SUPFAM" id="SSF51182">
    <property type="entry name" value="RmlC-like cupins"/>
    <property type="match status" value="1"/>
</dbReference>
<evidence type="ECO:0000256" key="1">
    <source>
        <dbReference type="ARBA" id="ARBA00004823"/>
    </source>
</evidence>
<evidence type="ECO:0000256" key="9">
    <source>
        <dbReference type="RuleBase" id="RU004190"/>
    </source>
</evidence>
<dbReference type="PANTHER" id="PTHR46390:SF1">
    <property type="entry name" value="MANNOSE-1-PHOSPHATE GUANYLYLTRANSFERASE"/>
    <property type="match status" value="1"/>
</dbReference>
<dbReference type="Pfam" id="PF00483">
    <property type="entry name" value="NTP_transferase"/>
    <property type="match status" value="1"/>
</dbReference>
<dbReference type="GO" id="GO:0000271">
    <property type="term" value="P:polysaccharide biosynthetic process"/>
    <property type="evidence" value="ECO:0007669"/>
    <property type="project" value="InterPro"/>
</dbReference>
<dbReference type="FunFam" id="2.60.120.10:FF:000032">
    <property type="entry name" value="Mannose-1-phosphate guanylyltransferase/mannose-6-phosphate isomerase"/>
    <property type="match status" value="1"/>
</dbReference>
<protein>
    <recommendedName>
        <fullName evidence="3">mannose-1-phosphate guanylyltransferase</fullName>
        <ecNumber evidence="3">2.7.7.13</ecNumber>
    </recommendedName>
</protein>
<dbReference type="GO" id="GO:0009298">
    <property type="term" value="P:GDP-mannose biosynthetic process"/>
    <property type="evidence" value="ECO:0007669"/>
    <property type="project" value="TreeGrafter"/>
</dbReference>
<dbReference type="AlphaFoldDB" id="A0A0T9M5I8"/>
<comment type="pathway">
    <text evidence="1">Nucleotide-sugar biosynthesis; GDP-alpha-D-mannose biosynthesis; GDP-alpha-D-mannose from alpha-D-mannose 1-phosphate (GTP route): step 1/1.</text>
</comment>
<dbReference type="InterPro" id="IPR051161">
    <property type="entry name" value="Mannose-6P_isomerase_type2"/>
</dbReference>
<reference evidence="13 14" key="1">
    <citation type="submission" date="2015-03" db="EMBL/GenBank/DDBJ databases">
        <authorList>
            <person name="Murphy D."/>
        </authorList>
    </citation>
    <scope>NUCLEOTIDE SEQUENCE [LARGE SCALE GENOMIC DNA]</scope>
    <source>
        <strain evidence="13 14">BR165/97</strain>
    </source>
</reference>
<name>A0A0T9M5I8_YERIN</name>
<keyword evidence="4 13" id="KW-0808">Transferase</keyword>
<dbReference type="GO" id="GO:0004475">
    <property type="term" value="F:mannose-1-phosphate guanylyltransferase (GTP) activity"/>
    <property type="evidence" value="ECO:0007669"/>
    <property type="project" value="UniProtKB-EC"/>
</dbReference>
<dbReference type="FunFam" id="3.90.550.10:FF:000046">
    <property type="entry name" value="Mannose-1-phosphate guanylyltransferase (GDP)"/>
    <property type="match status" value="1"/>
</dbReference>
<evidence type="ECO:0000256" key="7">
    <source>
        <dbReference type="ARBA" id="ARBA00023134"/>
    </source>
</evidence>
<gene>
    <name evidence="13" type="primary">manC</name>
    <name evidence="13" type="ORF">ERS008530_01748</name>
</gene>
<evidence type="ECO:0000256" key="5">
    <source>
        <dbReference type="ARBA" id="ARBA00022695"/>
    </source>
</evidence>
<feature type="domain" description="Nucleotidyl transferase" evidence="10">
    <location>
        <begin position="1"/>
        <end position="248"/>
    </location>
</feature>
<evidence type="ECO:0000259" key="12">
    <source>
        <dbReference type="Pfam" id="PF22640"/>
    </source>
</evidence>
<keyword evidence="6" id="KW-0547">Nucleotide-binding</keyword>
<dbReference type="Gene3D" id="3.90.550.10">
    <property type="entry name" value="Spore Coat Polysaccharide Biosynthesis Protein SpsA, Chain A"/>
    <property type="match status" value="1"/>
</dbReference>
<feature type="domain" description="Mannose-6-phosphate isomerase type II C-terminal" evidence="11">
    <location>
        <begin position="314"/>
        <end position="428"/>
    </location>
</feature>
<evidence type="ECO:0000256" key="8">
    <source>
        <dbReference type="ARBA" id="ARBA00047343"/>
    </source>
</evidence>
<organism evidence="13 14">
    <name type="scientific">Yersinia intermedia</name>
    <dbReference type="NCBI Taxonomy" id="631"/>
    <lineage>
        <taxon>Bacteria</taxon>
        <taxon>Pseudomonadati</taxon>
        <taxon>Pseudomonadota</taxon>
        <taxon>Gammaproteobacteria</taxon>
        <taxon>Enterobacterales</taxon>
        <taxon>Yersiniaceae</taxon>
        <taxon>Yersinia</taxon>
    </lineage>
</organism>
<comment type="catalytic activity">
    <reaction evidence="8">
        <text>alpha-D-mannose 1-phosphate + GTP + H(+) = GDP-alpha-D-mannose + diphosphate</text>
        <dbReference type="Rhea" id="RHEA:15229"/>
        <dbReference type="ChEBI" id="CHEBI:15378"/>
        <dbReference type="ChEBI" id="CHEBI:33019"/>
        <dbReference type="ChEBI" id="CHEBI:37565"/>
        <dbReference type="ChEBI" id="CHEBI:57527"/>
        <dbReference type="ChEBI" id="CHEBI:58409"/>
        <dbReference type="EC" id="2.7.7.13"/>
    </reaction>
</comment>
<evidence type="ECO:0000259" key="10">
    <source>
        <dbReference type="Pfam" id="PF00483"/>
    </source>
</evidence>
<evidence type="ECO:0000259" key="11">
    <source>
        <dbReference type="Pfam" id="PF01050"/>
    </source>
</evidence>
<dbReference type="InterPro" id="IPR054566">
    <property type="entry name" value="ManC/GMP-like_b-helix"/>
</dbReference>
<dbReference type="SUPFAM" id="SSF53448">
    <property type="entry name" value="Nucleotide-diphospho-sugar transferases"/>
    <property type="match status" value="1"/>
</dbReference>
<keyword evidence="7" id="KW-0342">GTP-binding</keyword>
<dbReference type="Pfam" id="PF22640">
    <property type="entry name" value="ManC_GMP_beta-helix"/>
    <property type="match status" value="1"/>
</dbReference>
<dbReference type="InterPro" id="IPR006375">
    <property type="entry name" value="Man1P_GuaTrfase/Man6P_Isoase"/>
</dbReference>
<feature type="domain" description="MannoseP isomerase/GMP-like beta-helix" evidence="12">
    <location>
        <begin position="258"/>
        <end position="310"/>
    </location>
</feature>
<accession>A0A0T9M5I8</accession>
<dbReference type="InterPro" id="IPR014710">
    <property type="entry name" value="RmlC-like_jellyroll"/>
</dbReference>
<evidence type="ECO:0000256" key="2">
    <source>
        <dbReference type="ARBA" id="ARBA00006115"/>
    </source>
</evidence>
<evidence type="ECO:0000256" key="6">
    <source>
        <dbReference type="ARBA" id="ARBA00022741"/>
    </source>
</evidence>
<dbReference type="InterPro" id="IPR001538">
    <property type="entry name" value="Man6P_isomerase-2_C"/>
</dbReference>
<dbReference type="InterPro" id="IPR049577">
    <property type="entry name" value="GMPP_N"/>
</dbReference>
<evidence type="ECO:0000313" key="13">
    <source>
        <dbReference type="EMBL" id="CNF65388.1"/>
    </source>
</evidence>
<dbReference type="Gene3D" id="2.60.120.10">
    <property type="entry name" value="Jelly Rolls"/>
    <property type="match status" value="1"/>
</dbReference>
<dbReference type="EC" id="2.7.7.13" evidence="3"/>
<dbReference type="Pfam" id="PF01050">
    <property type="entry name" value="MannoseP_isomer"/>
    <property type="match status" value="1"/>
</dbReference>
<comment type="similarity">
    <text evidence="2 9">Belongs to the mannose-6-phosphate isomerase type 2 family.</text>
</comment>
<dbReference type="Proteomes" id="UP000038750">
    <property type="component" value="Unassembled WGS sequence"/>
</dbReference>
<dbReference type="EMBL" id="CPZJ01000006">
    <property type="protein sequence ID" value="CNF65388.1"/>
    <property type="molecule type" value="Genomic_DNA"/>
</dbReference>
<sequence length="433" mass="48761">MLQETVERLNNIEHSPPVFICNEEHRFVVAEQLRNKSISHSGILLEPEGRNTAPAIAIAALKAISDGVDPLLLVLAADHLIEDVDEFEKSISNAIPYAKNNKLVTFGIVPTNPESGYGYIREGAKVGELAYEVKEFIEKPSVDRAIKYLNSGEYYWNSGIFLFKASVYLRELKKYRSDIYESCVKAVSGIHIDLDFIRLDEAEFLKCPNESIDYAVMENSKDTIVVSMDARWNDIGSWAALWRVTDKDINGNAVRGDVLIDTSENSYVYSQSRLVTVVGVSNLVIVETKDAVLVVDKDKTQNVKNIVERLKEDNRTEYLQHKEVFRPWGKHDTIAEGARYHVKAVTVKPGEKTATQLHYHRAEHWVVVSGTAKVTKGTDIMLLTENESIYIPVGMPHSVENPGFIPLELIEVRTGVYLNENDVIRLEEYGAGY</sequence>
<proteinExistence type="inferred from homology"/>
<evidence type="ECO:0000256" key="4">
    <source>
        <dbReference type="ARBA" id="ARBA00022679"/>
    </source>
</evidence>
<dbReference type="InterPro" id="IPR011051">
    <property type="entry name" value="RmlC_Cupin_sf"/>
</dbReference>
<keyword evidence="5 13" id="KW-0548">Nucleotidyltransferase</keyword>
<evidence type="ECO:0000256" key="3">
    <source>
        <dbReference type="ARBA" id="ARBA00012387"/>
    </source>
</evidence>
<evidence type="ECO:0000313" key="14">
    <source>
        <dbReference type="Proteomes" id="UP000038750"/>
    </source>
</evidence>
<dbReference type="CDD" id="cd02213">
    <property type="entry name" value="cupin_PMI_typeII_C"/>
    <property type="match status" value="1"/>
</dbReference>
<dbReference type="NCBIfam" id="TIGR01479">
    <property type="entry name" value="GMP_PMI"/>
    <property type="match status" value="1"/>
</dbReference>
<dbReference type="InterPro" id="IPR005835">
    <property type="entry name" value="NTP_transferase_dom"/>
</dbReference>